<name>A0A2A2F536_9GAMM</name>
<dbReference type="Proteomes" id="UP000218896">
    <property type="component" value="Unassembled WGS sequence"/>
</dbReference>
<comment type="caution">
    <text evidence="1">The sequence shown here is derived from an EMBL/GenBank/DDBJ whole genome shotgun (WGS) entry which is preliminary data.</text>
</comment>
<dbReference type="OrthoDB" id="3893742at2"/>
<dbReference type="AlphaFoldDB" id="A0A2A2F536"/>
<keyword evidence="2" id="KW-1185">Reference proteome</keyword>
<accession>A0A2A2F536</accession>
<reference evidence="1 2" key="1">
    <citation type="submission" date="2017-08" db="EMBL/GenBank/DDBJ databases">
        <title>Halovibrio sewagensis sp. nov., isolated from wastewater of high salinity.</title>
        <authorList>
            <person name="Dong X."/>
            <person name="Zhang G."/>
        </authorList>
    </citation>
    <scope>NUCLEOTIDE SEQUENCE [LARGE SCALE GENOMIC DNA]</scope>
    <source>
        <strain evidence="1 2">YL5-2</strain>
    </source>
</reference>
<dbReference type="RefSeq" id="WP_095618110.1">
    <property type="nucleotide sequence ID" value="NZ_NSKD01000006.1"/>
</dbReference>
<protein>
    <submittedName>
        <fullName evidence="1">Uncharacterized protein</fullName>
    </submittedName>
</protein>
<gene>
    <name evidence="1" type="ORF">CK501_12665</name>
</gene>
<sequence length="673" mass="74924">MSEPVRYAGTTPGPDASPIVSALDNAMASLEKAPSHARGNHVGQVLDQARKLLGLPEGPALLFERAPRLEQAGVFVGSDWELPDSLQARFVPATFAEGEARLIALECLSELRMLAVASGSWFHPRLSAEQAEHFLTQVLAFNLQSVFGISDEAARNRPADIQRMLDHHLGFVAEHIGFDSILDHVVAEVWRLLRQRPLQVDNIRQMIDRIAVCLFDPEVSLGTTARGAEQLVSALYGPTQHSREDPGVEVYEERVRGLDNMALDAEAASFARAMHDTGLVAPYHAIFLRYALEQDDAEMVARCLGLSSTGRDCLFCYRRFMMDLARYSLFPENCHALYGLACLLERGILYQNSIAAALWRQMKTPIHADVRALLTGLYGDAHEPGVYLMGGLIGALGLPLGLGQGNNPACQSTRALSMWAYTDPAYLLQLVRWASRDNQVVMEFEGQSLNSAYLYTGVVSQWNLDLDPLSLVLVPHLDRLYLEMGRLSDGRGEDPHRWINPEFHGWWVHRGFAIAVDVETGRLEDPDGFIRTFYSLYNPLYNGNTPVVHPQPAGIAVTDSQARFVGWHAIAILRVALDQDEVMRVYFYNPNNDSGQDWGKGVTVSTEGYGEQHGESSLPISEFTSRLYIFHYDVTDWQLHTTEVPPEEIQGVRALMEGSWGADRLGRKVSPNR</sequence>
<organism evidence="1 2">
    <name type="scientific">Halovibrio salipaludis</name>
    <dbReference type="NCBI Taxonomy" id="2032626"/>
    <lineage>
        <taxon>Bacteria</taxon>
        <taxon>Pseudomonadati</taxon>
        <taxon>Pseudomonadota</taxon>
        <taxon>Gammaproteobacteria</taxon>
        <taxon>Oceanospirillales</taxon>
        <taxon>Halomonadaceae</taxon>
        <taxon>Halovibrio</taxon>
    </lineage>
</organism>
<dbReference type="EMBL" id="NSKD01000006">
    <property type="protein sequence ID" value="PAU79653.1"/>
    <property type="molecule type" value="Genomic_DNA"/>
</dbReference>
<evidence type="ECO:0000313" key="1">
    <source>
        <dbReference type="EMBL" id="PAU79653.1"/>
    </source>
</evidence>
<proteinExistence type="predicted"/>
<evidence type="ECO:0000313" key="2">
    <source>
        <dbReference type="Proteomes" id="UP000218896"/>
    </source>
</evidence>